<dbReference type="Proteomes" id="UP000276953">
    <property type="component" value="Unassembled WGS sequence"/>
</dbReference>
<dbReference type="EMBL" id="RYFC01000003">
    <property type="protein sequence ID" value="RTZ45909.1"/>
    <property type="molecule type" value="Genomic_DNA"/>
</dbReference>
<accession>A0A432DRZ3</accession>
<evidence type="ECO:0000313" key="2">
    <source>
        <dbReference type="Proteomes" id="UP000276953"/>
    </source>
</evidence>
<evidence type="ECO:0000313" key="1">
    <source>
        <dbReference type="EMBL" id="RTZ45909.1"/>
    </source>
</evidence>
<sequence>MAVCHGEPENEKLWCKAEYQKIEILKSVTWLDAFCDENGKENTEKPAHTGLIFFGRKRHHDGQHHASA</sequence>
<comment type="caution">
    <text evidence="1">The sequence shown here is derived from an EMBL/GenBank/DDBJ whole genome shotgun (WGS) entry which is preliminary data.</text>
</comment>
<proteinExistence type="predicted"/>
<name>A0A432DRZ3_9FLAO</name>
<dbReference type="AlphaFoldDB" id="A0A432DRZ3"/>
<gene>
    <name evidence="1" type="ORF">EJ377_14385</name>
</gene>
<reference evidence="1 2" key="1">
    <citation type="submission" date="2018-12" db="EMBL/GenBank/DDBJ databases">
        <title>Draft Genome Sequence of Chryseobacterium arthrosphaerae strain ED882-96 Isolated from the Blood of a Patient with Liver Cirrhosis in Taiwan.</title>
        <authorList>
            <person name="Lin J.-N."/>
            <person name="Lai C.-H."/>
            <person name="Yang C.-H."/>
            <person name="Huang Y.-H."/>
        </authorList>
    </citation>
    <scope>NUCLEOTIDE SEQUENCE [LARGE SCALE GENOMIC DNA]</scope>
    <source>
        <strain evidence="1 2">ED882-96</strain>
    </source>
</reference>
<protein>
    <submittedName>
        <fullName evidence="1">Uncharacterized protein</fullName>
    </submittedName>
</protein>
<organism evidence="1 2">
    <name type="scientific">Chryseobacterium arthrosphaerae</name>
    <dbReference type="NCBI Taxonomy" id="651561"/>
    <lineage>
        <taxon>Bacteria</taxon>
        <taxon>Pseudomonadati</taxon>
        <taxon>Bacteroidota</taxon>
        <taxon>Flavobacteriia</taxon>
        <taxon>Flavobacteriales</taxon>
        <taxon>Weeksellaceae</taxon>
        <taxon>Chryseobacterium group</taxon>
        <taxon>Chryseobacterium</taxon>
    </lineage>
</organism>